<keyword evidence="3" id="KW-1185">Reference proteome</keyword>
<evidence type="ECO:0000256" key="1">
    <source>
        <dbReference type="SAM" id="Phobius"/>
    </source>
</evidence>
<organism evidence="2 3">
    <name type="scientific">Nocardioides agri</name>
    <dbReference type="NCBI Taxonomy" id="2682843"/>
    <lineage>
        <taxon>Bacteria</taxon>
        <taxon>Bacillati</taxon>
        <taxon>Actinomycetota</taxon>
        <taxon>Actinomycetes</taxon>
        <taxon>Propionibacteriales</taxon>
        <taxon>Nocardioidaceae</taxon>
        <taxon>Nocardioides</taxon>
    </lineage>
</organism>
<evidence type="ECO:0000313" key="3">
    <source>
        <dbReference type="Proteomes" id="UP000473525"/>
    </source>
</evidence>
<feature type="transmembrane region" description="Helical" evidence="1">
    <location>
        <begin position="21"/>
        <end position="40"/>
    </location>
</feature>
<comment type="caution">
    <text evidence="2">The sequence shown here is derived from an EMBL/GenBank/DDBJ whole genome shotgun (WGS) entry which is preliminary data.</text>
</comment>
<sequence length="146" mass="15572">MTGQKIPGVRDAKRPGITARTYAVFVVIAVVLFAAAMLVVSQMTFRDARTDAIIFDLASPADEPCDYDAAAGTMTIRAHLDATTVNKTEVTLLAGVRNAETERVVAKTTKTIDVQGHLEDDYTFVLNVPPADHDAGATRCYVGAGT</sequence>
<gene>
    <name evidence="2" type="ORF">GON03_17720</name>
</gene>
<dbReference type="Proteomes" id="UP000473525">
    <property type="component" value="Unassembled WGS sequence"/>
</dbReference>
<keyword evidence="1" id="KW-0812">Transmembrane</keyword>
<dbReference type="AlphaFoldDB" id="A0A6L6XX42"/>
<reference evidence="2 3" key="1">
    <citation type="submission" date="2019-12" db="EMBL/GenBank/DDBJ databases">
        <authorList>
            <person name="Huq M.A."/>
        </authorList>
    </citation>
    <scope>NUCLEOTIDE SEQUENCE [LARGE SCALE GENOMIC DNA]</scope>
    <source>
        <strain evidence="2 3">MAH-18</strain>
    </source>
</reference>
<dbReference type="RefSeq" id="WP_157344257.1">
    <property type="nucleotide sequence ID" value="NZ_WSEK01000004.1"/>
</dbReference>
<evidence type="ECO:0000313" key="2">
    <source>
        <dbReference type="EMBL" id="MVQ51026.1"/>
    </source>
</evidence>
<evidence type="ECO:0008006" key="4">
    <source>
        <dbReference type="Google" id="ProtNLM"/>
    </source>
</evidence>
<accession>A0A6L6XX42</accession>
<keyword evidence="1" id="KW-1133">Transmembrane helix</keyword>
<name>A0A6L6XX42_9ACTN</name>
<dbReference type="EMBL" id="WSEK01000004">
    <property type="protein sequence ID" value="MVQ51026.1"/>
    <property type="molecule type" value="Genomic_DNA"/>
</dbReference>
<protein>
    <recommendedName>
        <fullName evidence="4">DUF4307 domain-containing protein</fullName>
    </recommendedName>
</protein>
<keyword evidence="1" id="KW-0472">Membrane</keyword>
<proteinExistence type="predicted"/>